<accession>A0A7M2X1N0</accession>
<dbReference type="RefSeq" id="WP_206294596.1">
    <property type="nucleotide sequence ID" value="NZ_CP063458.1"/>
</dbReference>
<dbReference type="Gene3D" id="3.30.540.10">
    <property type="entry name" value="Fructose-1,6-Bisphosphatase, subunit A, domain 1"/>
    <property type="match status" value="1"/>
</dbReference>
<evidence type="ECO:0000313" key="1">
    <source>
        <dbReference type="EMBL" id="QOV91352.1"/>
    </source>
</evidence>
<reference evidence="1 2" key="1">
    <citation type="submission" date="2020-10" db="EMBL/GenBank/DDBJ databases">
        <title>Wide distribution of Phycisphaera-like planctomycetes from WD2101 soil group in peatlands and genome analysis of the first cultivated representative.</title>
        <authorList>
            <person name="Dedysh S.N."/>
            <person name="Beletsky A.V."/>
            <person name="Ivanova A."/>
            <person name="Kulichevskaya I.S."/>
            <person name="Suzina N.E."/>
            <person name="Philippov D.A."/>
            <person name="Rakitin A.L."/>
            <person name="Mardanov A.V."/>
            <person name="Ravin N.V."/>
        </authorList>
    </citation>
    <scope>NUCLEOTIDE SEQUENCE [LARGE SCALE GENOMIC DNA]</scope>
    <source>
        <strain evidence="1 2">M1803</strain>
    </source>
</reference>
<protein>
    <submittedName>
        <fullName evidence="1">Inositol monophosphatase</fullName>
    </submittedName>
</protein>
<dbReference type="Proteomes" id="UP000593765">
    <property type="component" value="Chromosome"/>
</dbReference>
<dbReference type="KEGG" id="hbs:IPV69_08365"/>
<gene>
    <name evidence="1" type="ORF">IPV69_08365</name>
</gene>
<keyword evidence="2" id="KW-1185">Reference proteome</keyword>
<proteinExistence type="predicted"/>
<organism evidence="1 2">
    <name type="scientific">Humisphaera borealis</name>
    <dbReference type="NCBI Taxonomy" id="2807512"/>
    <lineage>
        <taxon>Bacteria</taxon>
        <taxon>Pseudomonadati</taxon>
        <taxon>Planctomycetota</taxon>
        <taxon>Phycisphaerae</taxon>
        <taxon>Tepidisphaerales</taxon>
        <taxon>Tepidisphaeraceae</taxon>
        <taxon>Humisphaera</taxon>
    </lineage>
</organism>
<dbReference type="AlphaFoldDB" id="A0A7M2X1N0"/>
<evidence type="ECO:0000313" key="2">
    <source>
        <dbReference type="Proteomes" id="UP000593765"/>
    </source>
</evidence>
<name>A0A7M2X1N0_9BACT</name>
<dbReference type="EMBL" id="CP063458">
    <property type="protein sequence ID" value="QOV91352.1"/>
    <property type="molecule type" value="Genomic_DNA"/>
</dbReference>
<dbReference type="SUPFAM" id="SSF56655">
    <property type="entry name" value="Carbohydrate phosphatase"/>
    <property type="match status" value="1"/>
</dbReference>
<sequence>MLKNADDIVRRLKSFQATVRSLLIESRKSKDLHAVNRSSTADTIYQIDTVVEPVLVEFCKEWSKTTPLVLIAEGLEDESGKEVEHLTFPLGSRQEDAEIRVIVDPIDGTRGIMYDKRSAWALAGVAPNKGPGTRLRDIEVAVMTELPTSKMGLADVLWAVKGNGAVAERVDLRSGVAEPLAFHPSQADGIAHGFAMVVNFFPGTKVIAGELMERIASELLGGTDTNNSLVFDDQYISTGGQFYEAIVGHDRFNADLRPYYYRIAGKPEGLCCHPYDCATLLIAEEAGVIVTDGLGRPLDGPLDTTTGLAWAVYANATLQRKIEPLLTRFLGERGVR</sequence>